<dbReference type="Proteomes" id="UP000008915">
    <property type="component" value="Chromosome"/>
</dbReference>
<dbReference type="InterPro" id="IPR006667">
    <property type="entry name" value="SLC41_membr_dom"/>
</dbReference>
<dbReference type="Gene3D" id="1.25.60.10">
    <property type="entry name" value="MgtE N-terminal domain-like"/>
    <property type="match status" value="1"/>
</dbReference>
<reference evidence="13" key="2">
    <citation type="journal article" date="2010" name="Stand. Genomic Sci.">
        <title>Complete genome sequence of Thermaerobacter marianensis type strain (7p75aT).</title>
        <authorList>
            <person name="Han C."/>
            <person name="Gu W."/>
            <person name="Zhang X."/>
            <person name="Lapidus A."/>
            <person name="Nolan M."/>
            <person name="Copeland A."/>
            <person name="Lucas S."/>
            <person name="Glavina Del Rio T."/>
            <person name="Tice H."/>
            <person name="Cheng J."/>
            <person name="Tapia R."/>
            <person name="Goodwin L."/>
            <person name="Pitluck S."/>
            <person name="Pagani I."/>
            <person name="Ivanova N."/>
            <person name="Mavromatis K."/>
            <person name="Mikhailova N."/>
            <person name="Pati A."/>
            <person name="Chen A."/>
            <person name="Palaniappan K."/>
            <person name="Land M."/>
            <person name="Hauser L."/>
            <person name="Chang Y."/>
            <person name="Jeffries C."/>
            <person name="Schneider S."/>
            <person name="Rohde M."/>
            <person name="Goker M."/>
            <person name="Pukall R."/>
            <person name="Woyke T."/>
            <person name="Bristow J."/>
            <person name="Eisen J."/>
            <person name="Markowitz V."/>
            <person name="Hugenholtz P."/>
            <person name="Kyrpides N."/>
            <person name="Klenk H."/>
            <person name="Detter J."/>
        </authorList>
    </citation>
    <scope>NUCLEOTIDE SEQUENCE [LARGE SCALE GENOMIC DNA]</scope>
    <source>
        <strain evidence="13">ATCC 700841 / DSM 12885 / JCM 10246 / 7p75a</strain>
    </source>
</reference>
<dbReference type="PANTHER" id="PTHR43773:SF1">
    <property type="entry name" value="MAGNESIUM TRANSPORTER MGTE"/>
    <property type="match status" value="1"/>
</dbReference>
<comment type="subunit">
    <text evidence="9">Homodimer.</text>
</comment>
<feature type="transmembrane region" description="Helical" evidence="9">
    <location>
        <begin position="431"/>
        <end position="458"/>
    </location>
</feature>
<dbReference type="InterPro" id="IPR006668">
    <property type="entry name" value="Mg_transptr_MgtE_intracell_dom"/>
</dbReference>
<keyword evidence="5 9" id="KW-0460">Magnesium</keyword>
<evidence type="ECO:0000256" key="8">
    <source>
        <dbReference type="PROSITE-ProRule" id="PRU00703"/>
    </source>
</evidence>
<dbReference type="Pfam" id="PF00571">
    <property type="entry name" value="CBS"/>
    <property type="match status" value="2"/>
</dbReference>
<dbReference type="GO" id="GO:0046872">
    <property type="term" value="F:metal ion binding"/>
    <property type="evidence" value="ECO:0007669"/>
    <property type="project" value="UniProtKB-KW"/>
</dbReference>
<evidence type="ECO:0000256" key="4">
    <source>
        <dbReference type="ARBA" id="ARBA00022692"/>
    </source>
</evidence>
<evidence type="ECO:0000313" key="13">
    <source>
        <dbReference type="Proteomes" id="UP000008915"/>
    </source>
</evidence>
<comment type="caution">
    <text evidence="9">Lacks conserved residue(s) required for the propagation of feature annotation.</text>
</comment>
<feature type="domain" description="CBS" evidence="11">
    <location>
        <begin position="183"/>
        <end position="246"/>
    </location>
</feature>
<keyword evidence="4 9" id="KW-0812">Transmembrane</keyword>
<sequence length="496" mass="51791">MGDGTRTREAAGRGAPAGPATPPSVPEEPAAGKGSPKAGGTSGGRGAVGASRWQDQLARALEAGDGQAAVRLAAEVHPADLAEFVLQVAPAARSRLLGWLPADRAALVVEQLPPAVQSEVLAVLGRQRAGAVLEEMSSDEVADLLGELPPQRAVDLLGLLKEEEAADVRSLLAYLDDTAGGLMTTEFVALQDDLTAAEAIDALRRLAPDAETIYYVYVVDREERLQGVLSLRELIVAPPETPIRRIMRTRVVTVPPDMDQEDVARVVAKYDLLAVPVVDASGRILGIVTVDDVVDVLEEEASEDIYRLTATPEGAAGAGTSWLRARLRMPWLVGLLLGELVVAKVIQGFEGTLERVAELAYFIPLLAATAGNVGTQSLATAVRGLATGEIARGQAPRVLLRELQVGLLLAVVLATTSAGLVYAVLGNGPVAVTVGVAMGVNTLVAAGIGVLVPLALHWLRVDPAVASGPFVTTTLDVVGTLVYFLTATWLLFRAAG</sequence>
<name>E6SK88_THEM7</name>
<comment type="subcellular location">
    <subcellularLocation>
        <location evidence="9">Cell membrane</location>
        <topology evidence="9">Multi-pass membrane protein</topology>
    </subcellularLocation>
    <subcellularLocation>
        <location evidence="1">Membrane</location>
        <topology evidence="1">Multi-pass membrane protein</topology>
    </subcellularLocation>
</comment>
<evidence type="ECO:0000256" key="1">
    <source>
        <dbReference type="ARBA" id="ARBA00004141"/>
    </source>
</evidence>
<dbReference type="SUPFAM" id="SSF54631">
    <property type="entry name" value="CBS-domain pair"/>
    <property type="match status" value="1"/>
</dbReference>
<feature type="domain" description="CBS" evidence="11">
    <location>
        <begin position="247"/>
        <end position="303"/>
    </location>
</feature>
<dbReference type="InterPro" id="IPR038076">
    <property type="entry name" value="MgtE_N_sf"/>
</dbReference>
<evidence type="ECO:0000256" key="2">
    <source>
        <dbReference type="ARBA" id="ARBA00009749"/>
    </source>
</evidence>
<dbReference type="GO" id="GO:0005886">
    <property type="term" value="C:plasma membrane"/>
    <property type="evidence" value="ECO:0007669"/>
    <property type="project" value="UniProtKB-SubCell"/>
</dbReference>
<dbReference type="SUPFAM" id="SSF158791">
    <property type="entry name" value="MgtE N-terminal domain-like"/>
    <property type="match status" value="1"/>
</dbReference>
<dbReference type="SMART" id="SM00116">
    <property type="entry name" value="CBS"/>
    <property type="match status" value="2"/>
</dbReference>
<dbReference type="InterPro" id="IPR036739">
    <property type="entry name" value="SLC41_membr_dom_sf"/>
</dbReference>
<keyword evidence="8" id="KW-0129">CBS domain</keyword>
<evidence type="ECO:0000256" key="10">
    <source>
        <dbReference type="SAM" id="MobiDB-lite"/>
    </source>
</evidence>
<dbReference type="PANTHER" id="PTHR43773">
    <property type="entry name" value="MAGNESIUM TRANSPORTER MGTE"/>
    <property type="match status" value="1"/>
</dbReference>
<dbReference type="EMBL" id="CP002344">
    <property type="protein sequence ID" value="ADU52246.1"/>
    <property type="molecule type" value="Genomic_DNA"/>
</dbReference>
<dbReference type="Pfam" id="PF03448">
    <property type="entry name" value="MgtE_N"/>
    <property type="match status" value="1"/>
</dbReference>
<evidence type="ECO:0000256" key="5">
    <source>
        <dbReference type="ARBA" id="ARBA00022842"/>
    </source>
</evidence>
<dbReference type="STRING" id="644966.Tmar_2166"/>
<evidence type="ECO:0000256" key="3">
    <source>
        <dbReference type="ARBA" id="ARBA00022448"/>
    </source>
</evidence>
<evidence type="ECO:0000313" key="12">
    <source>
        <dbReference type="EMBL" id="ADU52246.1"/>
    </source>
</evidence>
<dbReference type="Gene3D" id="3.10.580.10">
    <property type="entry name" value="CBS-domain"/>
    <property type="match status" value="1"/>
</dbReference>
<dbReference type="eggNOG" id="COG2239">
    <property type="taxonomic scope" value="Bacteria"/>
</dbReference>
<dbReference type="NCBIfam" id="TIGR00400">
    <property type="entry name" value="mgtE"/>
    <property type="match status" value="1"/>
</dbReference>
<keyword evidence="9" id="KW-1003">Cell membrane</keyword>
<dbReference type="HOGENOM" id="CLU_037408_1_1_9"/>
<feature type="compositionally biased region" description="Low complexity" evidence="10">
    <location>
        <begin position="29"/>
        <end position="39"/>
    </location>
</feature>
<comment type="similarity">
    <text evidence="2 9">Belongs to the SLC41A transporter family.</text>
</comment>
<feature type="compositionally biased region" description="Basic and acidic residues" evidence="10">
    <location>
        <begin position="1"/>
        <end position="11"/>
    </location>
</feature>
<dbReference type="SMART" id="SM00924">
    <property type="entry name" value="MgtE_N"/>
    <property type="match status" value="1"/>
</dbReference>
<dbReference type="Gene3D" id="1.10.357.20">
    <property type="entry name" value="SLC41 divalent cation transporters, integral membrane domain"/>
    <property type="match status" value="1"/>
</dbReference>
<gene>
    <name evidence="12" type="ordered locus">Tmar_2166</name>
</gene>
<dbReference type="AlphaFoldDB" id="E6SK88"/>
<dbReference type="InterPro" id="IPR006669">
    <property type="entry name" value="MgtE_transporter"/>
</dbReference>
<feature type="transmembrane region" description="Helical" evidence="9">
    <location>
        <begin position="470"/>
        <end position="492"/>
    </location>
</feature>
<keyword evidence="6 9" id="KW-1133">Transmembrane helix</keyword>
<dbReference type="KEGG" id="tmr:Tmar_2166"/>
<feature type="transmembrane region" description="Helical" evidence="9">
    <location>
        <begin position="403"/>
        <end position="425"/>
    </location>
</feature>
<evidence type="ECO:0000259" key="11">
    <source>
        <dbReference type="PROSITE" id="PS51371"/>
    </source>
</evidence>
<evidence type="ECO:0000256" key="6">
    <source>
        <dbReference type="ARBA" id="ARBA00022989"/>
    </source>
</evidence>
<proteinExistence type="inferred from homology"/>
<feature type="region of interest" description="Disordered" evidence="10">
    <location>
        <begin position="1"/>
        <end position="50"/>
    </location>
</feature>
<evidence type="ECO:0000256" key="7">
    <source>
        <dbReference type="ARBA" id="ARBA00023136"/>
    </source>
</evidence>
<dbReference type="InterPro" id="IPR000644">
    <property type="entry name" value="CBS_dom"/>
</dbReference>
<dbReference type="CDD" id="cd04606">
    <property type="entry name" value="CBS_pair_Mg_transporter"/>
    <property type="match status" value="1"/>
</dbReference>
<comment type="function">
    <text evidence="9">Acts as a magnesium transporter.</text>
</comment>
<reference evidence="12 13" key="1">
    <citation type="journal article" date="2010" name="Stand. Genomic Sci.">
        <title>Complete genome sequence of Thermaerobacter marianensis type strain (7p75a).</title>
        <authorList>
            <person name="Han C."/>
            <person name="Gu W."/>
            <person name="Zhang X."/>
            <person name="Lapidus A."/>
            <person name="Nolan M."/>
            <person name="Copeland A."/>
            <person name="Lucas S."/>
            <person name="Del Rio T.G."/>
            <person name="Tice H."/>
            <person name="Cheng J.F."/>
            <person name="Tapia R."/>
            <person name="Goodwin L."/>
            <person name="Pitluck S."/>
            <person name="Pagani I."/>
            <person name="Ivanova N."/>
            <person name="Mavromatis K."/>
            <person name="Mikhailova N."/>
            <person name="Pati A."/>
            <person name="Chen A."/>
            <person name="Palaniappan K."/>
            <person name="Land M."/>
            <person name="Hauser L."/>
            <person name="Chang Y.J."/>
            <person name="Jeffries C.D."/>
            <person name="Schneider S."/>
            <person name="Rohde M."/>
            <person name="Goker M."/>
            <person name="Pukall R."/>
            <person name="Woyke T."/>
            <person name="Bristow J."/>
            <person name="Eisen J.A."/>
            <person name="Markowitz V."/>
            <person name="Hugenholtz P."/>
            <person name="Kyrpides N.C."/>
            <person name="Klenk H.P."/>
            <person name="Detter J.C."/>
        </authorList>
    </citation>
    <scope>NUCLEOTIDE SEQUENCE [LARGE SCALE GENOMIC DNA]</scope>
    <source>
        <strain evidence="13">ATCC 700841 / DSM 12885 / JCM 10246 / 7p75a</strain>
    </source>
</reference>
<keyword evidence="9" id="KW-0479">Metal-binding</keyword>
<dbReference type="SUPFAM" id="SSF161093">
    <property type="entry name" value="MgtE membrane domain-like"/>
    <property type="match status" value="1"/>
</dbReference>
<evidence type="ECO:0000256" key="9">
    <source>
        <dbReference type="RuleBase" id="RU362011"/>
    </source>
</evidence>
<accession>E6SK88</accession>
<keyword evidence="3 9" id="KW-0813">Transport</keyword>
<keyword evidence="7 9" id="KW-0472">Membrane</keyword>
<dbReference type="InterPro" id="IPR046342">
    <property type="entry name" value="CBS_dom_sf"/>
</dbReference>
<organism evidence="12 13">
    <name type="scientific">Thermaerobacter marianensis (strain ATCC 700841 / DSM 12885 / JCM 10246 / 7p75a)</name>
    <dbReference type="NCBI Taxonomy" id="644966"/>
    <lineage>
        <taxon>Bacteria</taxon>
        <taxon>Bacillati</taxon>
        <taxon>Bacillota</taxon>
        <taxon>Clostridia</taxon>
        <taxon>Eubacteriales</taxon>
        <taxon>Clostridiales Family XVII. Incertae Sedis</taxon>
        <taxon>Thermaerobacter</taxon>
    </lineage>
</organism>
<keyword evidence="13" id="KW-1185">Reference proteome</keyword>
<dbReference type="PROSITE" id="PS51371">
    <property type="entry name" value="CBS"/>
    <property type="match status" value="2"/>
</dbReference>
<protein>
    <recommendedName>
        <fullName evidence="9">Magnesium transporter MgtE</fullName>
    </recommendedName>
</protein>
<dbReference type="GO" id="GO:0015095">
    <property type="term" value="F:magnesium ion transmembrane transporter activity"/>
    <property type="evidence" value="ECO:0007669"/>
    <property type="project" value="UniProtKB-UniRule"/>
</dbReference>
<dbReference type="Pfam" id="PF01769">
    <property type="entry name" value="MgtE"/>
    <property type="match status" value="1"/>
</dbReference>